<dbReference type="Pfam" id="PF00069">
    <property type="entry name" value="Pkinase"/>
    <property type="match status" value="1"/>
</dbReference>
<evidence type="ECO:0000313" key="4">
    <source>
        <dbReference type="Proteomes" id="UP000800200"/>
    </source>
</evidence>
<feature type="region of interest" description="Disordered" evidence="1">
    <location>
        <begin position="124"/>
        <end position="146"/>
    </location>
</feature>
<dbReference type="PANTHER" id="PTHR44167">
    <property type="entry name" value="OVARIAN-SPECIFIC SERINE/THREONINE-PROTEIN KINASE LOK-RELATED"/>
    <property type="match status" value="1"/>
</dbReference>
<dbReference type="AlphaFoldDB" id="A0A6A6D787"/>
<dbReference type="PROSITE" id="PS50011">
    <property type="entry name" value="PROTEIN_KINASE_DOM"/>
    <property type="match status" value="1"/>
</dbReference>
<dbReference type="SMART" id="SM00220">
    <property type="entry name" value="S_TKc"/>
    <property type="match status" value="1"/>
</dbReference>
<protein>
    <submittedName>
        <fullName evidence="3">Kinase-like protein</fullName>
    </submittedName>
</protein>
<dbReference type="Gene3D" id="1.10.510.10">
    <property type="entry name" value="Transferase(Phosphotransferase) domain 1"/>
    <property type="match status" value="1"/>
</dbReference>
<keyword evidence="3" id="KW-0808">Transferase</keyword>
<sequence length="410" mass="45560">MPDAKQIILPGQDFRLECGNWRLEISKALTFEVRLSPFVEQFNPLVELPLSNLDSNPCKSPRLLQKDKLGTGNDSSTPATLVNKEAETTTENARTVNLRSDYKDQAREGQERLLSPKASVLPSCEGAGKAAVPEHPALPDPSKSTSKLKAPVLHETVGETTRTTVFKGKRYGTVTAVKIARRPTTEATAREWKNESEILSKLQHPHVVNLVFYDARDIRLELEYVGPDLAKQVDDAGISTLSPDAQYRVWHDVSNALQYIHSQGISHCDIKPQNILLSDDNTRAVLCDFGQAIRDSAVHNGGTPRYIPPEYAAGGKRGHPGDIWAFGVTMLFVLGLTSLPSQNGWAIRRVSIDEMARQEMSTWIRTVKAIDVPSRHALVSRMLEERPRKRITAMELVQEVENMGLLQITS</sequence>
<dbReference type="InterPro" id="IPR000719">
    <property type="entry name" value="Prot_kinase_dom"/>
</dbReference>
<dbReference type="GO" id="GO:0004674">
    <property type="term" value="F:protein serine/threonine kinase activity"/>
    <property type="evidence" value="ECO:0007669"/>
    <property type="project" value="TreeGrafter"/>
</dbReference>
<evidence type="ECO:0000313" key="3">
    <source>
        <dbReference type="EMBL" id="KAF2175354.1"/>
    </source>
</evidence>
<dbReference type="EMBL" id="ML994736">
    <property type="protein sequence ID" value="KAF2175354.1"/>
    <property type="molecule type" value="Genomic_DNA"/>
</dbReference>
<dbReference type="PANTHER" id="PTHR44167:SF24">
    <property type="entry name" value="SERINE_THREONINE-PROTEIN KINASE CHK2"/>
    <property type="match status" value="1"/>
</dbReference>
<proteinExistence type="predicted"/>
<gene>
    <name evidence="3" type="ORF">K469DRAFT_684033</name>
</gene>
<dbReference type="Proteomes" id="UP000800200">
    <property type="component" value="Unassembled WGS sequence"/>
</dbReference>
<dbReference type="CDD" id="cd00180">
    <property type="entry name" value="PKc"/>
    <property type="match status" value="1"/>
</dbReference>
<dbReference type="GO" id="GO:0005737">
    <property type="term" value="C:cytoplasm"/>
    <property type="evidence" value="ECO:0007669"/>
    <property type="project" value="TreeGrafter"/>
</dbReference>
<dbReference type="SUPFAM" id="SSF56112">
    <property type="entry name" value="Protein kinase-like (PK-like)"/>
    <property type="match status" value="1"/>
</dbReference>
<evidence type="ECO:0000259" key="2">
    <source>
        <dbReference type="PROSITE" id="PS50011"/>
    </source>
</evidence>
<reference evidence="3" key="1">
    <citation type="journal article" date="2020" name="Stud. Mycol.">
        <title>101 Dothideomycetes genomes: a test case for predicting lifestyles and emergence of pathogens.</title>
        <authorList>
            <person name="Haridas S."/>
            <person name="Albert R."/>
            <person name="Binder M."/>
            <person name="Bloem J."/>
            <person name="Labutti K."/>
            <person name="Salamov A."/>
            <person name="Andreopoulos B."/>
            <person name="Baker S."/>
            <person name="Barry K."/>
            <person name="Bills G."/>
            <person name="Bluhm B."/>
            <person name="Cannon C."/>
            <person name="Castanera R."/>
            <person name="Culley D."/>
            <person name="Daum C."/>
            <person name="Ezra D."/>
            <person name="Gonzalez J."/>
            <person name="Henrissat B."/>
            <person name="Kuo A."/>
            <person name="Liang C."/>
            <person name="Lipzen A."/>
            <person name="Lutzoni F."/>
            <person name="Magnuson J."/>
            <person name="Mondo S."/>
            <person name="Nolan M."/>
            <person name="Ohm R."/>
            <person name="Pangilinan J."/>
            <person name="Park H.-J."/>
            <person name="Ramirez L."/>
            <person name="Alfaro M."/>
            <person name="Sun H."/>
            <person name="Tritt A."/>
            <person name="Yoshinaga Y."/>
            <person name="Zwiers L.-H."/>
            <person name="Turgeon B."/>
            <person name="Goodwin S."/>
            <person name="Spatafora J."/>
            <person name="Crous P."/>
            <person name="Grigoriev I."/>
        </authorList>
    </citation>
    <scope>NUCLEOTIDE SEQUENCE</scope>
    <source>
        <strain evidence="3">CBS 207.26</strain>
    </source>
</reference>
<dbReference type="InterPro" id="IPR011009">
    <property type="entry name" value="Kinase-like_dom_sf"/>
</dbReference>
<keyword evidence="3" id="KW-0418">Kinase</keyword>
<dbReference type="GO" id="GO:0005634">
    <property type="term" value="C:nucleus"/>
    <property type="evidence" value="ECO:0007669"/>
    <property type="project" value="TreeGrafter"/>
</dbReference>
<dbReference type="OrthoDB" id="1668230at2759"/>
<dbReference type="GO" id="GO:0044773">
    <property type="term" value="P:mitotic DNA damage checkpoint signaling"/>
    <property type="evidence" value="ECO:0007669"/>
    <property type="project" value="TreeGrafter"/>
</dbReference>
<feature type="domain" description="Protein kinase" evidence="2">
    <location>
        <begin position="151"/>
        <end position="406"/>
    </location>
</feature>
<keyword evidence="4" id="KW-1185">Reference proteome</keyword>
<evidence type="ECO:0000256" key="1">
    <source>
        <dbReference type="SAM" id="MobiDB-lite"/>
    </source>
</evidence>
<dbReference type="PROSITE" id="PS00108">
    <property type="entry name" value="PROTEIN_KINASE_ST"/>
    <property type="match status" value="1"/>
</dbReference>
<organism evidence="3 4">
    <name type="scientific">Zopfia rhizophila CBS 207.26</name>
    <dbReference type="NCBI Taxonomy" id="1314779"/>
    <lineage>
        <taxon>Eukaryota</taxon>
        <taxon>Fungi</taxon>
        <taxon>Dikarya</taxon>
        <taxon>Ascomycota</taxon>
        <taxon>Pezizomycotina</taxon>
        <taxon>Dothideomycetes</taxon>
        <taxon>Dothideomycetes incertae sedis</taxon>
        <taxon>Zopfiaceae</taxon>
        <taxon>Zopfia</taxon>
    </lineage>
</organism>
<dbReference type="Gene3D" id="3.30.200.20">
    <property type="entry name" value="Phosphorylase Kinase, domain 1"/>
    <property type="match status" value="1"/>
</dbReference>
<dbReference type="InterPro" id="IPR008271">
    <property type="entry name" value="Ser/Thr_kinase_AS"/>
</dbReference>
<name>A0A6A6D787_9PEZI</name>
<accession>A0A6A6D787</accession>
<dbReference type="GO" id="GO:0005524">
    <property type="term" value="F:ATP binding"/>
    <property type="evidence" value="ECO:0007669"/>
    <property type="project" value="InterPro"/>
</dbReference>
<feature type="region of interest" description="Disordered" evidence="1">
    <location>
        <begin position="50"/>
        <end position="92"/>
    </location>
</feature>